<sequence length="103" mass="12383">MRHFCDRLWVRKLAGWSITCSAMGCWRRDNLLRLLCYIRKPSQGVFGVRASHHRAKSRLVPLHLLRFPPYFAHRVRRAKHPSCRVREIRKYCNLGCQFQYLTK</sequence>
<evidence type="ECO:0000313" key="2">
    <source>
        <dbReference type="Proteomes" id="UP000326268"/>
    </source>
</evidence>
<reference evidence="1 2" key="1">
    <citation type="submission" date="2019-04" db="EMBL/GenBank/DDBJ databases">
        <title>Friends and foes A comparative genomics studyof 23 Aspergillus species from section Flavi.</title>
        <authorList>
            <consortium name="DOE Joint Genome Institute"/>
            <person name="Kjaerbolling I."/>
            <person name="Vesth T."/>
            <person name="Frisvad J.C."/>
            <person name="Nybo J.L."/>
            <person name="Theobald S."/>
            <person name="Kildgaard S."/>
            <person name="Isbrandt T."/>
            <person name="Kuo A."/>
            <person name="Sato A."/>
            <person name="Lyhne E.K."/>
            <person name="Kogle M.E."/>
            <person name="Wiebenga A."/>
            <person name="Kun R.S."/>
            <person name="Lubbers R.J."/>
            <person name="Makela M.R."/>
            <person name="Barry K."/>
            <person name="Chovatia M."/>
            <person name="Clum A."/>
            <person name="Daum C."/>
            <person name="Haridas S."/>
            <person name="He G."/>
            <person name="LaButti K."/>
            <person name="Lipzen A."/>
            <person name="Mondo S."/>
            <person name="Riley R."/>
            <person name="Salamov A."/>
            <person name="Simmons B.A."/>
            <person name="Magnuson J.K."/>
            <person name="Henrissat B."/>
            <person name="Mortensen U.H."/>
            <person name="Larsen T.O."/>
            <person name="Devries R.P."/>
            <person name="Grigoriev I.V."/>
            <person name="Machida M."/>
            <person name="Baker S.E."/>
            <person name="Andersen M.R."/>
        </authorList>
    </citation>
    <scope>NUCLEOTIDE SEQUENCE [LARGE SCALE GENOMIC DNA]</scope>
    <source>
        <strain evidence="1 2">CBS 763.97</strain>
    </source>
</reference>
<dbReference type="EMBL" id="ML737991">
    <property type="protein sequence ID" value="KAE8357600.1"/>
    <property type="molecule type" value="Genomic_DNA"/>
</dbReference>
<dbReference type="AlphaFoldDB" id="A0A5N6ZN59"/>
<evidence type="ECO:0000313" key="1">
    <source>
        <dbReference type="EMBL" id="KAE8357600.1"/>
    </source>
</evidence>
<dbReference type="RefSeq" id="XP_031920681.1">
    <property type="nucleotide sequence ID" value="XM_032069370.1"/>
</dbReference>
<dbReference type="Proteomes" id="UP000326268">
    <property type="component" value="Unassembled WGS sequence"/>
</dbReference>
<keyword evidence="2" id="KW-1185">Reference proteome</keyword>
<accession>A0A5N6ZN59</accession>
<dbReference type="PROSITE" id="PS51257">
    <property type="entry name" value="PROKAR_LIPOPROTEIN"/>
    <property type="match status" value="1"/>
</dbReference>
<organism evidence="1 2">
    <name type="scientific">Aspergillus caelatus</name>
    <dbReference type="NCBI Taxonomy" id="61420"/>
    <lineage>
        <taxon>Eukaryota</taxon>
        <taxon>Fungi</taxon>
        <taxon>Dikarya</taxon>
        <taxon>Ascomycota</taxon>
        <taxon>Pezizomycotina</taxon>
        <taxon>Eurotiomycetes</taxon>
        <taxon>Eurotiomycetidae</taxon>
        <taxon>Eurotiales</taxon>
        <taxon>Aspergillaceae</taxon>
        <taxon>Aspergillus</taxon>
        <taxon>Aspergillus subgen. Circumdati</taxon>
    </lineage>
</organism>
<proteinExistence type="predicted"/>
<gene>
    <name evidence="1" type="ORF">BDV27DRAFT_139063</name>
</gene>
<dbReference type="GeneID" id="43653816"/>
<protein>
    <submittedName>
        <fullName evidence="1">Uncharacterized protein</fullName>
    </submittedName>
</protein>
<name>A0A5N6ZN59_9EURO</name>